<protein>
    <recommendedName>
        <fullName evidence="1">F-box domain-containing protein</fullName>
    </recommendedName>
</protein>
<reference evidence="2 3" key="1">
    <citation type="journal article" date="2018" name="BMC Genomics">
        <title>The genome of Naegleria lovaniensis, the basis for a comparative approach to unravel pathogenicity factors of the human pathogenic amoeba N. fowleri.</title>
        <authorList>
            <person name="Liechti N."/>
            <person name="Schurch N."/>
            <person name="Bruggmann R."/>
            <person name="Wittwer M."/>
        </authorList>
    </citation>
    <scope>NUCLEOTIDE SEQUENCE [LARGE SCALE GENOMIC DNA]</scope>
    <source>
        <strain evidence="2 3">ATCC 30569</strain>
    </source>
</reference>
<dbReference type="Gene3D" id="1.20.1280.50">
    <property type="match status" value="1"/>
</dbReference>
<dbReference type="PROSITE" id="PS50181">
    <property type="entry name" value="FBOX"/>
    <property type="match status" value="1"/>
</dbReference>
<dbReference type="GeneID" id="68102178"/>
<gene>
    <name evidence="2" type="ORF">C9374_009724</name>
</gene>
<evidence type="ECO:0000259" key="1">
    <source>
        <dbReference type="PROSITE" id="PS50181"/>
    </source>
</evidence>
<proteinExistence type="predicted"/>
<sequence>MNLLHDHQVMVSIVQPPILCNDEKKNCKFLSEDELNQLMIAYCERLMNGVDGMSKFIKHLSEETMKPNCYRVEDHDGIHSEIIDDMNAFGLDDLWTFSMNDNSDSEPGMLNSLTELSDEILQLIFQFVDNRTLLSIMLSCSMLYEIVSQPQLWKDKCENEGLLLYNYYFKKNTNSSSFQQVDIFKKFYTNVIAKKTVFDVKHSNGKFLTFNLAYTSSLTCFSHFGVIYIDPSLYFEFNVSNDHYSSQPSLLPLLADTLFKCYNAGLKMLWFLIDFGSLHDDELKINLVKEVLHNSLQVEVQRLYNQTGYLGSPTILGSNTRTLQGIIDHDDGGTNLLTHILTEISKLSNLTRSIRMQNYKRSKQKTVKIVNHWSPYTKLPPKQLELIDH</sequence>
<dbReference type="SUPFAM" id="SSF81383">
    <property type="entry name" value="F-box domain"/>
    <property type="match status" value="1"/>
</dbReference>
<evidence type="ECO:0000313" key="3">
    <source>
        <dbReference type="Proteomes" id="UP000816034"/>
    </source>
</evidence>
<dbReference type="Pfam" id="PF12937">
    <property type="entry name" value="F-box-like"/>
    <property type="match status" value="1"/>
</dbReference>
<dbReference type="RefSeq" id="XP_044555041.1">
    <property type="nucleotide sequence ID" value="XM_044699943.1"/>
</dbReference>
<organism evidence="2 3">
    <name type="scientific">Naegleria lovaniensis</name>
    <name type="common">Amoeba</name>
    <dbReference type="NCBI Taxonomy" id="51637"/>
    <lineage>
        <taxon>Eukaryota</taxon>
        <taxon>Discoba</taxon>
        <taxon>Heterolobosea</taxon>
        <taxon>Tetramitia</taxon>
        <taxon>Eutetramitia</taxon>
        <taxon>Vahlkampfiidae</taxon>
        <taxon>Naegleria</taxon>
    </lineage>
</organism>
<dbReference type="EMBL" id="PYSW02000003">
    <property type="protein sequence ID" value="KAG2393147.1"/>
    <property type="molecule type" value="Genomic_DNA"/>
</dbReference>
<evidence type="ECO:0000313" key="2">
    <source>
        <dbReference type="EMBL" id="KAG2393147.1"/>
    </source>
</evidence>
<feature type="domain" description="F-box" evidence="1">
    <location>
        <begin position="110"/>
        <end position="156"/>
    </location>
</feature>
<comment type="caution">
    <text evidence="2">The sequence shown here is derived from an EMBL/GenBank/DDBJ whole genome shotgun (WGS) entry which is preliminary data.</text>
</comment>
<keyword evidence="3" id="KW-1185">Reference proteome</keyword>
<dbReference type="InterPro" id="IPR036047">
    <property type="entry name" value="F-box-like_dom_sf"/>
</dbReference>
<name>A0AA88H5H4_NAELO</name>
<accession>A0AA88H5H4</accession>
<dbReference type="Proteomes" id="UP000816034">
    <property type="component" value="Unassembled WGS sequence"/>
</dbReference>
<dbReference type="AlphaFoldDB" id="A0AA88H5H4"/>
<dbReference type="InterPro" id="IPR001810">
    <property type="entry name" value="F-box_dom"/>
</dbReference>